<feature type="transmembrane region" description="Helical" evidence="6">
    <location>
        <begin position="318"/>
        <end position="343"/>
    </location>
</feature>
<name>A0ABV6PWP6_9BURK</name>
<evidence type="ECO:0000313" key="8">
    <source>
        <dbReference type="Proteomes" id="UP001589834"/>
    </source>
</evidence>
<dbReference type="RefSeq" id="WP_377484889.1">
    <property type="nucleotide sequence ID" value="NZ_JBHLTN010000043.1"/>
</dbReference>
<reference evidence="7 8" key="1">
    <citation type="submission" date="2024-09" db="EMBL/GenBank/DDBJ databases">
        <authorList>
            <person name="Sun Q."/>
            <person name="Mori K."/>
        </authorList>
    </citation>
    <scope>NUCLEOTIDE SEQUENCE [LARGE SCALE GENOMIC DNA]</scope>
    <source>
        <strain evidence="7 8">NCAIM B.02336</strain>
    </source>
</reference>
<feature type="transmembrane region" description="Helical" evidence="6">
    <location>
        <begin position="276"/>
        <end position="298"/>
    </location>
</feature>
<protein>
    <submittedName>
        <fullName evidence="7">AI-2E family transporter</fullName>
    </submittedName>
</protein>
<sequence>MNSPALQRAVFLLLLTGVTLAFCWVISPFFGAVFWAMVLALMFMPLHRRLCVALRGRDTLAAIGTLVICLVIVVVPLILIIGAMVDEAGLLSQRVRGGGIDVRGYIQQVVDALPAWVHSLMERYGVISLQDVMDKLTALLVQGGQMLTTRALAFGQNTVLLVVNLGIMLYLLFFFLRDGRDLARTLRAAIPMKPAHTRYLLHKFATVVRATVKGTVVVALVQGMLGGIAFAVLGIGGAVLWGVAMAVLSLLPAVGAALIWAPVAIYLLATGSPVQGIGLAVWGAGVMGMVDNVLRPILVGKETKLPDYLVLLSTIGGISIFGVNGFVIGPAIAALFVAAWALFNVAEDEGEAPAATPASSPTPAPPPEA</sequence>
<evidence type="ECO:0000256" key="1">
    <source>
        <dbReference type="ARBA" id="ARBA00004141"/>
    </source>
</evidence>
<feature type="transmembrane region" description="Helical" evidence="6">
    <location>
        <begin position="60"/>
        <end position="85"/>
    </location>
</feature>
<comment type="similarity">
    <text evidence="2">Belongs to the autoinducer-2 exporter (AI-2E) (TC 2.A.86) family.</text>
</comment>
<dbReference type="Pfam" id="PF01594">
    <property type="entry name" value="AI-2E_transport"/>
    <property type="match status" value="1"/>
</dbReference>
<evidence type="ECO:0000256" key="3">
    <source>
        <dbReference type="ARBA" id="ARBA00022692"/>
    </source>
</evidence>
<keyword evidence="4 6" id="KW-1133">Transmembrane helix</keyword>
<comment type="subcellular location">
    <subcellularLocation>
        <location evidence="1">Membrane</location>
        <topology evidence="1">Multi-pass membrane protein</topology>
    </subcellularLocation>
</comment>
<evidence type="ECO:0000256" key="2">
    <source>
        <dbReference type="ARBA" id="ARBA00009773"/>
    </source>
</evidence>
<accession>A0ABV6PWP6</accession>
<feature type="transmembrane region" description="Helical" evidence="6">
    <location>
        <begin position="154"/>
        <end position="176"/>
    </location>
</feature>
<evidence type="ECO:0000313" key="7">
    <source>
        <dbReference type="EMBL" id="MFC0594273.1"/>
    </source>
</evidence>
<feature type="transmembrane region" description="Helical" evidence="6">
    <location>
        <begin position="247"/>
        <end position="269"/>
    </location>
</feature>
<keyword evidence="3 6" id="KW-0812">Transmembrane</keyword>
<feature type="transmembrane region" description="Helical" evidence="6">
    <location>
        <begin position="12"/>
        <end position="39"/>
    </location>
</feature>
<organism evidence="7 8">
    <name type="scientific">Ottowia pentelensis</name>
    <dbReference type="NCBI Taxonomy" id="511108"/>
    <lineage>
        <taxon>Bacteria</taxon>
        <taxon>Pseudomonadati</taxon>
        <taxon>Pseudomonadota</taxon>
        <taxon>Betaproteobacteria</taxon>
        <taxon>Burkholderiales</taxon>
        <taxon>Comamonadaceae</taxon>
        <taxon>Ottowia</taxon>
    </lineage>
</organism>
<dbReference type="PANTHER" id="PTHR21716">
    <property type="entry name" value="TRANSMEMBRANE PROTEIN"/>
    <property type="match status" value="1"/>
</dbReference>
<dbReference type="EMBL" id="JBHLTN010000043">
    <property type="protein sequence ID" value="MFC0594273.1"/>
    <property type="molecule type" value="Genomic_DNA"/>
</dbReference>
<evidence type="ECO:0000256" key="6">
    <source>
        <dbReference type="SAM" id="Phobius"/>
    </source>
</evidence>
<keyword evidence="5 6" id="KW-0472">Membrane</keyword>
<keyword evidence="8" id="KW-1185">Reference proteome</keyword>
<comment type="caution">
    <text evidence="7">The sequence shown here is derived from an EMBL/GenBank/DDBJ whole genome shotgun (WGS) entry which is preliminary data.</text>
</comment>
<evidence type="ECO:0000256" key="4">
    <source>
        <dbReference type="ARBA" id="ARBA00022989"/>
    </source>
</evidence>
<feature type="transmembrane region" description="Helical" evidence="6">
    <location>
        <begin position="216"/>
        <end position="241"/>
    </location>
</feature>
<dbReference type="PANTHER" id="PTHR21716:SF4">
    <property type="entry name" value="TRANSMEMBRANE PROTEIN 245"/>
    <property type="match status" value="1"/>
</dbReference>
<dbReference type="Proteomes" id="UP001589834">
    <property type="component" value="Unassembled WGS sequence"/>
</dbReference>
<gene>
    <name evidence="7" type="ORF">ACFFGG_17125</name>
</gene>
<evidence type="ECO:0000256" key="5">
    <source>
        <dbReference type="ARBA" id="ARBA00023136"/>
    </source>
</evidence>
<dbReference type="InterPro" id="IPR002549">
    <property type="entry name" value="AI-2E-like"/>
</dbReference>
<proteinExistence type="inferred from homology"/>